<dbReference type="EMBL" id="MU004181">
    <property type="protein sequence ID" value="KAF2502754.1"/>
    <property type="molecule type" value="Genomic_DNA"/>
</dbReference>
<dbReference type="Proteomes" id="UP000799750">
    <property type="component" value="Unassembled WGS sequence"/>
</dbReference>
<dbReference type="SUPFAM" id="SSF55811">
    <property type="entry name" value="Nudix"/>
    <property type="match status" value="1"/>
</dbReference>
<dbReference type="AlphaFoldDB" id="A0A6A6RE79"/>
<dbReference type="OrthoDB" id="10259236at2759"/>
<accession>A0A6A6RE79</accession>
<reference evidence="3" key="1">
    <citation type="journal article" date="2020" name="Stud. Mycol.">
        <title>101 Dothideomycetes genomes: a test case for predicting lifestyles and emergence of pathogens.</title>
        <authorList>
            <person name="Haridas S."/>
            <person name="Albert R."/>
            <person name="Binder M."/>
            <person name="Bloem J."/>
            <person name="Labutti K."/>
            <person name="Salamov A."/>
            <person name="Andreopoulos B."/>
            <person name="Baker S."/>
            <person name="Barry K."/>
            <person name="Bills G."/>
            <person name="Bluhm B."/>
            <person name="Cannon C."/>
            <person name="Castanera R."/>
            <person name="Culley D."/>
            <person name="Daum C."/>
            <person name="Ezra D."/>
            <person name="Gonzalez J."/>
            <person name="Henrissat B."/>
            <person name="Kuo A."/>
            <person name="Liang C."/>
            <person name="Lipzen A."/>
            <person name="Lutzoni F."/>
            <person name="Magnuson J."/>
            <person name="Mondo S."/>
            <person name="Nolan M."/>
            <person name="Ohm R."/>
            <person name="Pangilinan J."/>
            <person name="Park H.-J."/>
            <person name="Ramirez L."/>
            <person name="Alfaro M."/>
            <person name="Sun H."/>
            <person name="Tritt A."/>
            <person name="Yoshinaga Y."/>
            <person name="Zwiers L.-H."/>
            <person name="Turgeon B."/>
            <person name="Goodwin S."/>
            <person name="Spatafora J."/>
            <person name="Crous P."/>
            <person name="Grigoriev I."/>
        </authorList>
    </citation>
    <scope>NUCLEOTIDE SEQUENCE</scope>
    <source>
        <strain evidence="3">CBS 269.34</strain>
    </source>
</reference>
<proteinExistence type="predicted"/>
<organism evidence="3 4">
    <name type="scientific">Lophium mytilinum</name>
    <dbReference type="NCBI Taxonomy" id="390894"/>
    <lineage>
        <taxon>Eukaryota</taxon>
        <taxon>Fungi</taxon>
        <taxon>Dikarya</taxon>
        <taxon>Ascomycota</taxon>
        <taxon>Pezizomycotina</taxon>
        <taxon>Dothideomycetes</taxon>
        <taxon>Pleosporomycetidae</taxon>
        <taxon>Mytilinidiales</taxon>
        <taxon>Mytilinidiaceae</taxon>
        <taxon>Lophium</taxon>
    </lineage>
</organism>
<dbReference type="PROSITE" id="PS51462">
    <property type="entry name" value="NUDIX"/>
    <property type="match status" value="1"/>
</dbReference>
<dbReference type="InterPro" id="IPR015797">
    <property type="entry name" value="NUDIX_hydrolase-like_dom_sf"/>
</dbReference>
<protein>
    <recommendedName>
        <fullName evidence="2">Nudix hydrolase domain-containing protein</fullName>
    </recommendedName>
</protein>
<gene>
    <name evidence="3" type="ORF">BU16DRAFT_521431</name>
</gene>
<dbReference type="Gene3D" id="3.90.79.10">
    <property type="entry name" value="Nucleoside Triphosphate Pyrophosphohydrolase"/>
    <property type="match status" value="1"/>
</dbReference>
<feature type="domain" description="Nudix hydrolase" evidence="2">
    <location>
        <begin position="61"/>
        <end position="212"/>
    </location>
</feature>
<evidence type="ECO:0000256" key="1">
    <source>
        <dbReference type="SAM" id="MobiDB-lite"/>
    </source>
</evidence>
<sequence>MYKRVRNFISPHDSSLSHLSLISKPQTPPEELVNTNSHTSPTMADLHPHEQSVTRNFGSQNFVIAAGVAIFHLASESVVLCNEIHGGEKIHFLPKGRRDIGEESGRNAIREGFEESGYRNRLLPLPTRHLQPEPHPRPAQPPLTAEAVYMQLMKLSRGRQYILFWYIAETLPPADQEALDSEHGPTLFGMPPEYPQDLTLRSRVKMEPEGYTPKRTAGTGVDAVEALYESGLYPLAEAYRLLGEDSVQAEVVRRGFDAISKRWHDEKLVVQPAQTS</sequence>
<dbReference type="CDD" id="cd02883">
    <property type="entry name" value="NUDIX_Hydrolase"/>
    <property type="match status" value="1"/>
</dbReference>
<feature type="compositionally biased region" description="Polar residues" evidence="1">
    <location>
        <begin position="33"/>
        <end position="42"/>
    </location>
</feature>
<keyword evidence="4" id="KW-1185">Reference proteome</keyword>
<evidence type="ECO:0000313" key="4">
    <source>
        <dbReference type="Proteomes" id="UP000799750"/>
    </source>
</evidence>
<evidence type="ECO:0000259" key="2">
    <source>
        <dbReference type="PROSITE" id="PS51462"/>
    </source>
</evidence>
<name>A0A6A6RE79_9PEZI</name>
<evidence type="ECO:0000313" key="3">
    <source>
        <dbReference type="EMBL" id="KAF2502754.1"/>
    </source>
</evidence>
<dbReference type="InterPro" id="IPR000086">
    <property type="entry name" value="NUDIX_hydrolase_dom"/>
</dbReference>
<feature type="region of interest" description="Disordered" evidence="1">
    <location>
        <begin position="19"/>
        <end position="46"/>
    </location>
</feature>